<organism evidence="2 3">
    <name type="scientific">Arthrobacter cupressi</name>
    <dbReference type="NCBI Taxonomy" id="1045773"/>
    <lineage>
        <taxon>Bacteria</taxon>
        <taxon>Bacillati</taxon>
        <taxon>Actinomycetota</taxon>
        <taxon>Actinomycetes</taxon>
        <taxon>Micrococcales</taxon>
        <taxon>Micrococcaceae</taxon>
        <taxon>Arthrobacter</taxon>
    </lineage>
</organism>
<feature type="region of interest" description="Disordered" evidence="1">
    <location>
        <begin position="1"/>
        <end position="58"/>
    </location>
</feature>
<evidence type="ECO:0008006" key="4">
    <source>
        <dbReference type="Google" id="ProtNLM"/>
    </source>
</evidence>
<feature type="compositionally biased region" description="Low complexity" evidence="1">
    <location>
        <begin position="205"/>
        <end position="217"/>
    </location>
</feature>
<dbReference type="Proteomes" id="UP000182130">
    <property type="component" value="Unassembled WGS sequence"/>
</dbReference>
<gene>
    <name evidence="2" type="ORF">SAMN05216555_106204</name>
</gene>
<feature type="compositionally biased region" description="Low complexity" evidence="1">
    <location>
        <begin position="238"/>
        <end position="249"/>
    </location>
</feature>
<proteinExistence type="predicted"/>
<dbReference type="EMBL" id="FNEI01000006">
    <property type="protein sequence ID" value="SDJ04949.1"/>
    <property type="molecule type" value="Genomic_DNA"/>
</dbReference>
<feature type="region of interest" description="Disordered" evidence="1">
    <location>
        <begin position="205"/>
        <end position="288"/>
    </location>
</feature>
<accession>A0A1G8QJH0</accession>
<keyword evidence="3" id="KW-1185">Reference proteome</keyword>
<evidence type="ECO:0000256" key="1">
    <source>
        <dbReference type="SAM" id="MobiDB-lite"/>
    </source>
</evidence>
<reference evidence="3" key="1">
    <citation type="submission" date="2016-10" db="EMBL/GenBank/DDBJ databases">
        <authorList>
            <person name="Varghese N."/>
            <person name="Submissions S."/>
        </authorList>
    </citation>
    <scope>NUCLEOTIDE SEQUENCE [LARGE SCALE GENOMIC DNA]</scope>
    <source>
        <strain evidence="3">CGMCC 1.10783</strain>
    </source>
</reference>
<evidence type="ECO:0000313" key="2">
    <source>
        <dbReference type="EMBL" id="SDJ04949.1"/>
    </source>
</evidence>
<dbReference type="STRING" id="1045773.SAMN05216555_106204"/>
<dbReference type="AlphaFoldDB" id="A0A1G8QJH0"/>
<name>A0A1G8QJH0_9MICC</name>
<dbReference type="RefSeq" id="WP_175453531.1">
    <property type="nucleotide sequence ID" value="NZ_FNEI01000006.1"/>
</dbReference>
<protein>
    <recommendedName>
        <fullName evidence="4">Nutrient deprivation-induced protein</fullName>
    </recommendedName>
</protein>
<sequence>MTESQSPQDGSFAAPQTGVPAGTGSYSGSYVDTPVEMEAEPATPGYQTGTNSGTGTVEAAKQEAAGVADAAKEAAGGVVGVAKAEASQVAQDVRMNARELFTQTKGELADQAAIQQQRVADGLRSISEELSTMANASQDGGVATDLVRQAAQRSSSVAAWLENRDPGSLLDEMKGFARRSPGTFLLLAAGAGVLAGRLGRSMADNAAADSSGTTTAAPRAGSYPDTRGAVPPPPVDLPAPQATTAAYPQSYPQADAGGVRTQGDPLAGALRPETPGYDPDSPEYGGPR</sequence>
<evidence type="ECO:0000313" key="3">
    <source>
        <dbReference type="Proteomes" id="UP000182130"/>
    </source>
</evidence>
<feature type="compositionally biased region" description="Polar residues" evidence="1">
    <location>
        <begin position="45"/>
        <end position="55"/>
    </location>
</feature>